<dbReference type="PANTHER" id="PTHR11358:SF28">
    <property type="entry name" value="HYPOTHETICAL ARGINASE FAMILY PROTEIN (EUROFUNG)"/>
    <property type="match status" value="1"/>
</dbReference>
<dbReference type="Proteomes" id="UP000243081">
    <property type="component" value="Unassembled WGS sequence"/>
</dbReference>
<dbReference type="Pfam" id="PF11374">
    <property type="entry name" value="DUF3176"/>
    <property type="match status" value="1"/>
</dbReference>
<dbReference type="GO" id="GO:0008783">
    <property type="term" value="F:agmatinase activity"/>
    <property type="evidence" value="ECO:0007669"/>
    <property type="project" value="TreeGrafter"/>
</dbReference>
<feature type="signal peptide" evidence="5">
    <location>
        <begin position="1"/>
        <end position="20"/>
    </location>
</feature>
<evidence type="ECO:0000256" key="4">
    <source>
        <dbReference type="RuleBase" id="RU003684"/>
    </source>
</evidence>
<dbReference type="AlphaFoldDB" id="A0A179I491"/>
<evidence type="ECO:0000256" key="2">
    <source>
        <dbReference type="ARBA" id="ARBA00022801"/>
    </source>
</evidence>
<dbReference type="CDD" id="cd11592">
    <property type="entry name" value="Agmatinase_PAH"/>
    <property type="match status" value="1"/>
</dbReference>
<keyword evidence="5" id="KW-0732">Signal</keyword>
<dbReference type="InterPro" id="IPR006035">
    <property type="entry name" value="Ureohydrolase"/>
</dbReference>
<evidence type="ECO:0000256" key="3">
    <source>
        <dbReference type="PROSITE-ProRule" id="PRU00742"/>
    </source>
</evidence>
<dbReference type="GO" id="GO:0033389">
    <property type="term" value="P:putrescine biosynthetic process from arginine, via agmatine"/>
    <property type="evidence" value="ECO:0007669"/>
    <property type="project" value="TreeGrafter"/>
</dbReference>
<reference evidence="6 7" key="1">
    <citation type="submission" date="2016-03" db="EMBL/GenBank/DDBJ databases">
        <title>Fine-scale spatial genetic structure of a fungal parasite of coffee scale insects.</title>
        <authorList>
            <person name="Jackson D."/>
            <person name="Zemenick K.A."/>
            <person name="Malloure B."/>
            <person name="Quandt C.A."/>
            <person name="James T.Y."/>
        </authorList>
    </citation>
    <scope>NUCLEOTIDE SEQUENCE [LARGE SCALE GENOMIC DNA]</scope>
    <source>
        <strain evidence="6 7">UM487</strain>
    </source>
</reference>
<dbReference type="GO" id="GO:0046872">
    <property type="term" value="F:metal ion binding"/>
    <property type="evidence" value="ECO:0007669"/>
    <property type="project" value="UniProtKB-KW"/>
</dbReference>
<proteinExistence type="inferred from homology"/>
<keyword evidence="1" id="KW-0479">Metal-binding</keyword>
<organism evidence="6 7">
    <name type="scientific">Cordyceps confragosa</name>
    <name type="common">Lecanicillium lecanii</name>
    <dbReference type="NCBI Taxonomy" id="2714763"/>
    <lineage>
        <taxon>Eukaryota</taxon>
        <taxon>Fungi</taxon>
        <taxon>Dikarya</taxon>
        <taxon>Ascomycota</taxon>
        <taxon>Pezizomycotina</taxon>
        <taxon>Sordariomycetes</taxon>
        <taxon>Hypocreomycetidae</taxon>
        <taxon>Hypocreales</taxon>
        <taxon>Cordycipitaceae</taxon>
        <taxon>Akanthomyces</taxon>
    </lineage>
</organism>
<comment type="caution">
    <text evidence="6">The sequence shown here is derived from an EMBL/GenBank/DDBJ whole genome shotgun (WGS) entry which is preliminary data.</text>
</comment>
<name>A0A179I491_CORDF</name>
<dbReference type="OMA" id="NTHEEGN"/>
<keyword evidence="2 4" id="KW-0378">Hydrolase</keyword>
<dbReference type="PROSITE" id="PS01053">
    <property type="entry name" value="ARGINASE_1"/>
    <property type="match status" value="1"/>
</dbReference>
<evidence type="ECO:0000256" key="5">
    <source>
        <dbReference type="SAM" id="SignalP"/>
    </source>
</evidence>
<dbReference type="SUPFAM" id="SSF52768">
    <property type="entry name" value="Arginase/deacetylase"/>
    <property type="match status" value="1"/>
</dbReference>
<dbReference type="EMBL" id="LUKN01003400">
    <property type="protein sequence ID" value="OAQ97467.1"/>
    <property type="molecule type" value="Genomic_DNA"/>
</dbReference>
<evidence type="ECO:0008006" key="8">
    <source>
        <dbReference type="Google" id="ProtNLM"/>
    </source>
</evidence>
<feature type="chain" id="PRO_5008104145" description="Agmatinase" evidence="5">
    <location>
        <begin position="21"/>
        <end position="508"/>
    </location>
</feature>
<dbReference type="Gene3D" id="3.40.800.10">
    <property type="entry name" value="Ureohydrolase domain"/>
    <property type="match status" value="1"/>
</dbReference>
<evidence type="ECO:0000313" key="7">
    <source>
        <dbReference type="Proteomes" id="UP000243081"/>
    </source>
</evidence>
<dbReference type="PANTHER" id="PTHR11358">
    <property type="entry name" value="ARGINASE/AGMATINASE"/>
    <property type="match status" value="1"/>
</dbReference>
<dbReference type="InterPro" id="IPR021514">
    <property type="entry name" value="DUF3176"/>
</dbReference>
<gene>
    <name evidence="6" type="ORF">LLEC1_03319</name>
</gene>
<sequence>MKQQLVTLAALAQAVVGLSAYDYNNPGAQVRFWVNSDEDGLGDGVVTQMPFLTGAGFATLPITDCFGDDDSEAARYDIAILGAPHDTTTTGRPGARFGPPAIRLGSNQKTYGLSVYTKRDALKDWATIVDCGDAKMTWLDNRFALKTLERAHKKVSGRPAKSSNTSSVPRIITLGGDHTTTLAALRATEKHWGPVSVIHFDSHVDTWDPKQLGGGISDYAALNHGTFLHFAHEENLILNSSIHAGIRAQVIDASDMRHDKDCGFHVITARDIDFIGVRGIIDRLRKRVEHTRVYISIDIDVLDPAFAPATGTPEAGGWSSRELLTILAGLDGLEIIGGDVVEVAPPYDNNAATTALAAAEVAFALLELMVSTPVKESNTHEEGNHLLNSKIQRSRRIHLVALQWWADEYKSAIIGGLSIVILALVLWHYDGKLVPRLSPGLDLEMLVVALVTVSRVAIGNVVEACISQCAWIWIAKSHQQRTNTIARLEDFKLFNEASRGFLGSVALL</sequence>
<dbReference type="InterPro" id="IPR023696">
    <property type="entry name" value="Ureohydrolase_dom_sf"/>
</dbReference>
<dbReference type="PROSITE" id="PS51409">
    <property type="entry name" value="ARGINASE_2"/>
    <property type="match status" value="1"/>
</dbReference>
<dbReference type="InterPro" id="IPR020855">
    <property type="entry name" value="Ureohydrolase_Mn_BS"/>
</dbReference>
<keyword evidence="7" id="KW-1185">Reference proteome</keyword>
<dbReference type="PRINTS" id="PR00116">
    <property type="entry name" value="ARGINASE"/>
</dbReference>
<evidence type="ECO:0000313" key="6">
    <source>
        <dbReference type="EMBL" id="OAQ97467.1"/>
    </source>
</evidence>
<evidence type="ECO:0000256" key="1">
    <source>
        <dbReference type="ARBA" id="ARBA00022723"/>
    </source>
</evidence>
<accession>A0A179I491</accession>
<protein>
    <recommendedName>
        <fullName evidence="8">Agmatinase</fullName>
    </recommendedName>
</protein>
<comment type="similarity">
    <text evidence="3 4">Belongs to the arginase family.</text>
</comment>
<dbReference type="Pfam" id="PF00491">
    <property type="entry name" value="Arginase"/>
    <property type="match status" value="1"/>
</dbReference>
<dbReference type="OrthoDB" id="288726at2759"/>